<evidence type="ECO:0000259" key="1">
    <source>
        <dbReference type="Pfam" id="PF13229"/>
    </source>
</evidence>
<dbReference type="Gene3D" id="2.160.20.10">
    <property type="entry name" value="Single-stranded right-handed beta-helix, Pectin lyase-like"/>
    <property type="match status" value="1"/>
</dbReference>
<dbReference type="AlphaFoldDB" id="H5STH9"/>
<dbReference type="EMBL" id="AP011803">
    <property type="protein sequence ID" value="BAL59829.1"/>
    <property type="molecule type" value="Genomic_DNA"/>
</dbReference>
<organism evidence="2">
    <name type="scientific">Acetithermum autotrophicum</name>
    <dbReference type="NCBI Taxonomy" id="1446466"/>
    <lineage>
        <taxon>Bacteria</taxon>
        <taxon>Candidatus Bipolaricaulota</taxon>
        <taxon>Candidatus Acetithermum</taxon>
    </lineage>
</organism>
<dbReference type="Pfam" id="PF13229">
    <property type="entry name" value="Beta_helix"/>
    <property type="match status" value="1"/>
</dbReference>
<dbReference type="SUPFAM" id="SSF51126">
    <property type="entry name" value="Pectin lyase-like"/>
    <property type="match status" value="1"/>
</dbReference>
<proteinExistence type="predicted"/>
<reference evidence="2" key="2">
    <citation type="journal article" date="2012" name="PLoS ONE">
        <title>A Deeply Branching Thermophilic Bacterium with an Ancient Acetyl-CoA Pathway Dominates a Subsurface Ecosystem.</title>
        <authorList>
            <person name="Takami H."/>
            <person name="Noguchi H."/>
            <person name="Takaki Y."/>
            <person name="Uchiyama I."/>
            <person name="Toyoda A."/>
            <person name="Nishi S."/>
            <person name="Chee G.-J."/>
            <person name="Arai W."/>
            <person name="Nunoura T."/>
            <person name="Itoh T."/>
            <person name="Hattori M."/>
            <person name="Takai K."/>
        </authorList>
    </citation>
    <scope>NUCLEOTIDE SEQUENCE</scope>
</reference>
<name>H5STH9_ACEAU</name>
<dbReference type="InterPro" id="IPR012334">
    <property type="entry name" value="Pectin_lyas_fold"/>
</dbReference>
<dbReference type="InterPro" id="IPR011050">
    <property type="entry name" value="Pectin_lyase_fold/virulence"/>
</dbReference>
<gene>
    <name evidence="2" type="ORF">HGMM_OP4C465</name>
</gene>
<reference evidence="2" key="1">
    <citation type="journal article" date="2005" name="Environ. Microbiol.">
        <title>Genetic and functional properties of uncultivated thermophilic crenarchaeotes from a subsurface gold mine as revealed by analysis of genome fragments.</title>
        <authorList>
            <person name="Nunoura T."/>
            <person name="Hirayama H."/>
            <person name="Takami H."/>
            <person name="Oida H."/>
            <person name="Nishi S."/>
            <person name="Shimamura S."/>
            <person name="Suzuki Y."/>
            <person name="Inagaki F."/>
            <person name="Takai K."/>
            <person name="Nealson K.H."/>
            <person name="Horikoshi K."/>
        </authorList>
    </citation>
    <scope>NUCLEOTIDE SEQUENCE</scope>
</reference>
<dbReference type="InterPro" id="IPR006626">
    <property type="entry name" value="PbH1"/>
</dbReference>
<dbReference type="InterPro" id="IPR039448">
    <property type="entry name" value="Beta_helix"/>
</dbReference>
<dbReference type="SMART" id="SM00710">
    <property type="entry name" value="PbH1"/>
    <property type="match status" value="5"/>
</dbReference>
<evidence type="ECO:0000313" key="2">
    <source>
        <dbReference type="EMBL" id="BAL59829.1"/>
    </source>
</evidence>
<sequence>MLRARYFGVVGLLVLVALVPSKAQLLCTLTVSPWQPLQSVIESAPAGAVLCLTAGVWTQGVSIHNKVLTLWGAGADQTTLMGAAGALSDGISISGQSVVTVRGLGVYNFRDGIVALGQSRVTIRDVQLASNVRSGLHVLGLSDVTLEHSLSSYNLDGVVAEDSAQVTLQYSQITGNQRDGLRLDFASSGWLIGTIIQGNGRYGVLLYSLENLSVCWRTVVRDNRAGDFYPEVAAQKCQ</sequence>
<protein>
    <recommendedName>
        <fullName evidence="1">Right handed beta helix domain-containing protein</fullName>
    </recommendedName>
</protein>
<feature type="domain" description="Right handed beta helix" evidence="1">
    <location>
        <begin position="90"/>
        <end position="213"/>
    </location>
</feature>
<accession>H5STH9</accession>